<feature type="transmembrane region" description="Helical" evidence="1">
    <location>
        <begin position="21"/>
        <end position="38"/>
    </location>
</feature>
<name>A0AAD7N1T4_9AGAR</name>
<evidence type="ECO:0000256" key="1">
    <source>
        <dbReference type="SAM" id="Phobius"/>
    </source>
</evidence>
<evidence type="ECO:0000313" key="3">
    <source>
        <dbReference type="Proteomes" id="UP001215598"/>
    </source>
</evidence>
<gene>
    <name evidence="2" type="ORF">B0H16DRAFT_1728963</name>
</gene>
<feature type="transmembrane region" description="Helical" evidence="1">
    <location>
        <begin position="233"/>
        <end position="253"/>
    </location>
</feature>
<keyword evidence="1" id="KW-0812">Transmembrane</keyword>
<comment type="caution">
    <text evidence="2">The sequence shown here is derived from an EMBL/GenBank/DDBJ whole genome shotgun (WGS) entry which is preliminary data.</text>
</comment>
<keyword evidence="1" id="KW-0472">Membrane</keyword>
<dbReference type="Proteomes" id="UP001215598">
    <property type="component" value="Unassembled WGS sequence"/>
</dbReference>
<keyword evidence="1" id="KW-1133">Transmembrane helix</keyword>
<evidence type="ECO:0000313" key="2">
    <source>
        <dbReference type="EMBL" id="KAJ7740614.1"/>
    </source>
</evidence>
<reference evidence="2" key="1">
    <citation type="submission" date="2023-03" db="EMBL/GenBank/DDBJ databases">
        <title>Massive genome expansion in bonnet fungi (Mycena s.s.) driven by repeated elements and novel gene families across ecological guilds.</title>
        <authorList>
            <consortium name="Lawrence Berkeley National Laboratory"/>
            <person name="Harder C.B."/>
            <person name="Miyauchi S."/>
            <person name="Viragh M."/>
            <person name="Kuo A."/>
            <person name="Thoen E."/>
            <person name="Andreopoulos B."/>
            <person name="Lu D."/>
            <person name="Skrede I."/>
            <person name="Drula E."/>
            <person name="Henrissat B."/>
            <person name="Morin E."/>
            <person name="Kohler A."/>
            <person name="Barry K."/>
            <person name="LaButti K."/>
            <person name="Morin E."/>
            <person name="Salamov A."/>
            <person name="Lipzen A."/>
            <person name="Mereny Z."/>
            <person name="Hegedus B."/>
            <person name="Baldrian P."/>
            <person name="Stursova M."/>
            <person name="Weitz H."/>
            <person name="Taylor A."/>
            <person name="Grigoriev I.V."/>
            <person name="Nagy L.G."/>
            <person name="Martin F."/>
            <person name="Kauserud H."/>
        </authorList>
    </citation>
    <scope>NUCLEOTIDE SEQUENCE</scope>
    <source>
        <strain evidence="2">CBHHK182m</strain>
    </source>
</reference>
<dbReference type="EMBL" id="JARKIB010000102">
    <property type="protein sequence ID" value="KAJ7740614.1"/>
    <property type="molecule type" value="Genomic_DNA"/>
</dbReference>
<sequence length="650" mass="72025">MLQMPTSTLSMFSSSSKSLGGLFGLICVGIQMVLTVILSDSFKTEFTTAARATTTVKMVLQPTKCVISNGTGSFPYVAAMGYATVVFLSLVYILRAKGFGTGDQPPSPPSDTDTESNAKKRPNRWLRLLLILLVSMVLLSLGAGIFVAYLVPSLHVLHRLQSFGADTVRIVERKFLEGWTWASSNLSALAAHISLHGRHYTRIILIAVASHSTCIILCSYVRRMHGCISLWGLRLWETAILGIIVPWAAIVAIPQLRWIFWTVWNFASYFPTIGEINQNILWVPRCLSFLTANHPVDTMILGSATVYVAMMCLIPLLVGIYRIPGITIRCLSRRSEQIICLGFTAWYTIGFTGALVTEWYHVLPSPLKPLFWRSLFCSDAKSQILPAFWLELQTHQAWKSAQKQDFAILAPKLPHAFMQELRPALELWGSLPWPQKLLIIAPAVLFYIYFDVVSSNHIPTISVSAYSPTPLPDTKCAETPTNLREVAKYGINFPLLGKCATGTATSYILLLCMRNARLLSRSSCSETHPDLAPIVIRLRIGLRPDDVKAGRTPTTETSASRTSMLVLLSSSYTPSSPTPELHIIPPLALLKSSNDIYPLVVCLVRSYTLLVFLKSSNDIYPPVVCLVRSYTLLVFSKSSNRHIPASSLSR</sequence>
<feature type="transmembrane region" description="Helical" evidence="1">
    <location>
        <begin position="299"/>
        <end position="318"/>
    </location>
</feature>
<protein>
    <submittedName>
        <fullName evidence="2">Uncharacterized protein</fullName>
    </submittedName>
</protein>
<proteinExistence type="predicted"/>
<accession>A0AAD7N1T4</accession>
<feature type="transmembrane region" description="Helical" evidence="1">
    <location>
        <begin position="338"/>
        <end position="362"/>
    </location>
</feature>
<feature type="transmembrane region" description="Helical" evidence="1">
    <location>
        <begin position="74"/>
        <end position="94"/>
    </location>
</feature>
<keyword evidence="3" id="KW-1185">Reference proteome</keyword>
<dbReference type="AlphaFoldDB" id="A0AAD7N1T4"/>
<feature type="transmembrane region" description="Helical" evidence="1">
    <location>
        <begin position="128"/>
        <end position="151"/>
    </location>
</feature>
<feature type="transmembrane region" description="Helical" evidence="1">
    <location>
        <begin position="203"/>
        <end position="221"/>
    </location>
</feature>
<organism evidence="2 3">
    <name type="scientific">Mycena metata</name>
    <dbReference type="NCBI Taxonomy" id="1033252"/>
    <lineage>
        <taxon>Eukaryota</taxon>
        <taxon>Fungi</taxon>
        <taxon>Dikarya</taxon>
        <taxon>Basidiomycota</taxon>
        <taxon>Agaricomycotina</taxon>
        <taxon>Agaricomycetes</taxon>
        <taxon>Agaricomycetidae</taxon>
        <taxon>Agaricales</taxon>
        <taxon>Marasmiineae</taxon>
        <taxon>Mycenaceae</taxon>
        <taxon>Mycena</taxon>
    </lineage>
</organism>